<accession>A0A239JHN7</accession>
<evidence type="ECO:0000259" key="1">
    <source>
        <dbReference type="Pfam" id="PF19783"/>
    </source>
</evidence>
<sequence>MTALCHWFVEIRKIDVGTAIKFPILADSMRKLLVILALITFHFGQCQYLDLAKIEYAYLPGDNANFEYQRQRVLFNIPFKLNKNSYVFAGLDYSNIQFKHKEEQDSYDKTNAESFKSLGLTVSYTFQLNDDWIFGAQISPSFNSNLEGDLKREDLLASGLIVFVKDKKGSASVRKPFRIITGLYYNTNTRLPFPLPFISYYRKFRPKWSYTIGAPYSNLQYHLTEKHRLKIYAEGDGFNTSLQNGVIINDNLLANRLRMFLILTGVRYEYNIAKHVESYINITRTVFSDVQLRDGKENVFIPAIDDAMLYRIGVRCKI</sequence>
<dbReference type="Gene3D" id="2.40.160.60">
    <property type="entry name" value="Outer membrane protein transport protein (OMPP1/FadL/TodX)"/>
    <property type="match status" value="1"/>
</dbReference>
<protein>
    <recommendedName>
        <fullName evidence="1">DUF6268 domain-containing protein</fullName>
    </recommendedName>
</protein>
<dbReference type="AlphaFoldDB" id="A0A239JHN7"/>
<keyword evidence="3" id="KW-1185">Reference proteome</keyword>
<reference evidence="2 3" key="1">
    <citation type="submission" date="2017-06" db="EMBL/GenBank/DDBJ databases">
        <authorList>
            <person name="Kim H.J."/>
            <person name="Triplett B.A."/>
        </authorList>
    </citation>
    <scope>NUCLEOTIDE SEQUENCE [LARGE SCALE GENOMIC DNA]</scope>
    <source>
        <strain evidence="2 3">DSM 19307</strain>
    </source>
</reference>
<organism evidence="2 3">
    <name type="scientific">Ekhidna lutea</name>
    <dbReference type="NCBI Taxonomy" id="447679"/>
    <lineage>
        <taxon>Bacteria</taxon>
        <taxon>Pseudomonadati</taxon>
        <taxon>Bacteroidota</taxon>
        <taxon>Cytophagia</taxon>
        <taxon>Cytophagales</taxon>
        <taxon>Reichenbachiellaceae</taxon>
        <taxon>Ekhidna</taxon>
    </lineage>
</organism>
<evidence type="ECO:0000313" key="3">
    <source>
        <dbReference type="Proteomes" id="UP000198393"/>
    </source>
</evidence>
<dbReference type="EMBL" id="FZPD01000003">
    <property type="protein sequence ID" value="SNT05556.1"/>
    <property type="molecule type" value="Genomic_DNA"/>
</dbReference>
<dbReference type="Pfam" id="PF19783">
    <property type="entry name" value="DUF6268"/>
    <property type="match status" value="1"/>
</dbReference>
<dbReference type="Proteomes" id="UP000198393">
    <property type="component" value="Unassembled WGS sequence"/>
</dbReference>
<gene>
    <name evidence="2" type="ORF">SAMN05421640_2189</name>
</gene>
<evidence type="ECO:0000313" key="2">
    <source>
        <dbReference type="EMBL" id="SNT05556.1"/>
    </source>
</evidence>
<name>A0A239JHN7_EKHLU</name>
<dbReference type="InterPro" id="IPR046235">
    <property type="entry name" value="DUF6268"/>
</dbReference>
<feature type="domain" description="DUF6268" evidence="1">
    <location>
        <begin position="75"/>
        <end position="296"/>
    </location>
</feature>
<proteinExistence type="predicted"/>
<dbReference type="SUPFAM" id="SSF56935">
    <property type="entry name" value="Porins"/>
    <property type="match status" value="1"/>
</dbReference>